<evidence type="ECO:0000313" key="5">
    <source>
        <dbReference type="EMBL" id="ORX64252.1"/>
    </source>
</evidence>
<dbReference type="Gene3D" id="3.40.190.10">
    <property type="entry name" value="Periplasmic binding protein-like II"/>
    <property type="match status" value="2"/>
</dbReference>
<dbReference type="STRING" id="1754192.A0A1Y1VSG7"/>
<dbReference type="PANTHER" id="PTHR43649">
    <property type="entry name" value="ARABINOSE-BINDING PROTEIN-RELATED"/>
    <property type="match status" value="1"/>
</dbReference>
<comment type="similarity">
    <text evidence="1">Belongs to the bacterial solute-binding protein 1 family.</text>
</comment>
<keyword evidence="4" id="KW-0472">Membrane</keyword>
<protein>
    <submittedName>
        <fullName evidence="5">Periplasmic binding protein-like II</fullName>
    </submittedName>
</protein>
<dbReference type="EMBL" id="MCFG01000542">
    <property type="protein sequence ID" value="ORX64252.1"/>
    <property type="molecule type" value="Genomic_DNA"/>
</dbReference>
<evidence type="ECO:0000256" key="1">
    <source>
        <dbReference type="ARBA" id="ARBA00008520"/>
    </source>
</evidence>
<feature type="transmembrane region" description="Helical" evidence="4">
    <location>
        <begin position="6"/>
        <end position="27"/>
    </location>
</feature>
<feature type="transmembrane region" description="Helical" evidence="4">
    <location>
        <begin position="440"/>
        <end position="457"/>
    </location>
</feature>
<dbReference type="Proteomes" id="UP000193944">
    <property type="component" value="Unassembled WGS sequence"/>
</dbReference>
<dbReference type="SUPFAM" id="SSF53850">
    <property type="entry name" value="Periplasmic binding protein-like II"/>
    <property type="match status" value="1"/>
</dbReference>
<dbReference type="PANTHER" id="PTHR43649:SF34">
    <property type="entry name" value="ABC TRANSPORTER PERIPLASMIC-BINDING PROTEIN YCJN-RELATED"/>
    <property type="match status" value="1"/>
</dbReference>
<accession>A0A1Y1VSG7</accession>
<evidence type="ECO:0000256" key="2">
    <source>
        <dbReference type="ARBA" id="ARBA00022448"/>
    </source>
</evidence>
<dbReference type="InterPro" id="IPR050490">
    <property type="entry name" value="Bact_solute-bd_prot1"/>
</dbReference>
<keyword evidence="4" id="KW-0812">Transmembrane</keyword>
<evidence type="ECO:0000256" key="3">
    <source>
        <dbReference type="ARBA" id="ARBA00022729"/>
    </source>
</evidence>
<dbReference type="OrthoDB" id="2157235at2759"/>
<proteinExistence type="inferred from homology"/>
<keyword evidence="2" id="KW-0813">Transport</keyword>
<dbReference type="InterPro" id="IPR006059">
    <property type="entry name" value="SBP"/>
</dbReference>
<dbReference type="Pfam" id="PF13416">
    <property type="entry name" value="SBP_bac_8"/>
    <property type="match status" value="1"/>
</dbReference>
<keyword evidence="3" id="KW-0732">Signal</keyword>
<reference evidence="5 6" key="2">
    <citation type="submission" date="2016-08" db="EMBL/GenBank/DDBJ databases">
        <title>Pervasive Adenine N6-methylation of Active Genes in Fungi.</title>
        <authorList>
            <consortium name="DOE Joint Genome Institute"/>
            <person name="Mondo S.J."/>
            <person name="Dannebaum R.O."/>
            <person name="Kuo R.C."/>
            <person name="Labutti K."/>
            <person name="Haridas S."/>
            <person name="Kuo A."/>
            <person name="Salamov A."/>
            <person name="Ahrendt S.R."/>
            <person name="Lipzen A."/>
            <person name="Sullivan W."/>
            <person name="Andreopoulos W.B."/>
            <person name="Clum A."/>
            <person name="Lindquist E."/>
            <person name="Daum C."/>
            <person name="Ramamoorthy G.K."/>
            <person name="Gryganskyi A."/>
            <person name="Culley D."/>
            <person name="Magnuson J.K."/>
            <person name="James T.Y."/>
            <person name="O'Malley M.A."/>
            <person name="Stajich J.E."/>
            <person name="Spatafora J.W."/>
            <person name="Visel A."/>
            <person name="Grigoriev I.V."/>
        </authorList>
    </citation>
    <scope>NUCLEOTIDE SEQUENCE [LARGE SCALE GENOMIC DNA]</scope>
    <source>
        <strain evidence="5 6">S4</strain>
    </source>
</reference>
<reference evidence="5 6" key="1">
    <citation type="submission" date="2016-08" db="EMBL/GenBank/DDBJ databases">
        <title>A Parts List for Fungal Cellulosomes Revealed by Comparative Genomics.</title>
        <authorList>
            <consortium name="DOE Joint Genome Institute"/>
            <person name="Haitjema C.H."/>
            <person name="Gilmore S.P."/>
            <person name="Henske J.K."/>
            <person name="Solomon K.V."/>
            <person name="De Groot R."/>
            <person name="Kuo A."/>
            <person name="Mondo S.J."/>
            <person name="Salamov A.A."/>
            <person name="Labutti K."/>
            <person name="Zhao Z."/>
            <person name="Chiniquy J."/>
            <person name="Barry K."/>
            <person name="Brewer H.M."/>
            <person name="Purvine S.O."/>
            <person name="Wright A.T."/>
            <person name="Boxma B."/>
            <person name="Van Alen T."/>
            <person name="Hackstein J.H."/>
            <person name="Baker S.E."/>
            <person name="Grigoriev I.V."/>
            <person name="O'Malley M.A."/>
        </authorList>
    </citation>
    <scope>NUCLEOTIDE SEQUENCE [LARGE SCALE GENOMIC DNA]</scope>
    <source>
        <strain evidence="5 6">S4</strain>
    </source>
</reference>
<name>A0A1Y1VSG7_9FUNG</name>
<evidence type="ECO:0000256" key="4">
    <source>
        <dbReference type="SAM" id="Phobius"/>
    </source>
</evidence>
<sequence>MGLYNILLFFLIITAFNDPLSIFIWVVSRFAFSGILKVKSDIGKADITINGIANSQNGGAEIYSKFASEFNAYSEENNLGITLDVKLLSKDNSTTEVKDYESMLDALISKKSEKYDIYFYDNVFTPKFGPHFVDLKEKLPKEHIAMYEPSIASKSCVYKDKWVGLPITIDIAVLYYNSDLLTTYGKEVPKTWDELKETAKYIVSEEIKKDNEIVGYNGLFDGTEMGTCSLYEFIYTFRDEVDSPYPDYNSKEAIEALEMMKTLKEEIASDEIFKSSISYTYDRTSENKFLFVKAWYVPHKISANFTLIPGKKEGISGSTVGGYNVAINNYISDENKDAAVTVLKYITSKEIQKKMILSNKIFSLIHELYDDPEVCDIIDCSVLKNVQLTIRPSNIYSDYSGFSEMFRESIYGFLYGNKTSTKAMKDVSEIPTSSYIKKSYYGLLIYFIIYFIAYLFINF</sequence>
<comment type="caution">
    <text evidence="5">The sequence shown here is derived from an EMBL/GenBank/DDBJ whole genome shotgun (WGS) entry which is preliminary data.</text>
</comment>
<organism evidence="5 6">
    <name type="scientific">Anaeromyces robustus</name>
    <dbReference type="NCBI Taxonomy" id="1754192"/>
    <lineage>
        <taxon>Eukaryota</taxon>
        <taxon>Fungi</taxon>
        <taxon>Fungi incertae sedis</taxon>
        <taxon>Chytridiomycota</taxon>
        <taxon>Chytridiomycota incertae sedis</taxon>
        <taxon>Neocallimastigomycetes</taxon>
        <taxon>Neocallimastigales</taxon>
        <taxon>Neocallimastigaceae</taxon>
        <taxon>Anaeromyces</taxon>
    </lineage>
</organism>
<keyword evidence="4" id="KW-1133">Transmembrane helix</keyword>
<dbReference type="AlphaFoldDB" id="A0A1Y1VSG7"/>
<keyword evidence="6" id="KW-1185">Reference proteome</keyword>
<gene>
    <name evidence="5" type="ORF">BCR32DRAFT_298146</name>
</gene>
<evidence type="ECO:0000313" key="6">
    <source>
        <dbReference type="Proteomes" id="UP000193944"/>
    </source>
</evidence>